<evidence type="ECO:0000313" key="2">
    <source>
        <dbReference type="EMBL" id="KAK0670294.1"/>
    </source>
</evidence>
<feature type="transmembrane region" description="Helical" evidence="1">
    <location>
        <begin position="20"/>
        <end position="44"/>
    </location>
</feature>
<reference evidence="2" key="1">
    <citation type="submission" date="2023-06" db="EMBL/GenBank/DDBJ databases">
        <title>Genome-scale phylogeny and comparative genomics of the fungal order Sordariales.</title>
        <authorList>
            <consortium name="Lawrence Berkeley National Laboratory"/>
            <person name="Hensen N."/>
            <person name="Bonometti L."/>
            <person name="Westerberg I."/>
            <person name="Brannstrom I.O."/>
            <person name="Guillou S."/>
            <person name="Cros-Aarteil S."/>
            <person name="Calhoun S."/>
            <person name="Haridas S."/>
            <person name="Kuo A."/>
            <person name="Mondo S."/>
            <person name="Pangilinan J."/>
            <person name="Riley R."/>
            <person name="Labutti K."/>
            <person name="Andreopoulos B."/>
            <person name="Lipzen A."/>
            <person name="Chen C."/>
            <person name="Yanf M."/>
            <person name="Daum C."/>
            <person name="Ng V."/>
            <person name="Clum A."/>
            <person name="Steindorff A."/>
            <person name="Ohm R."/>
            <person name="Martin F."/>
            <person name="Silar P."/>
            <person name="Natvig D."/>
            <person name="Lalanne C."/>
            <person name="Gautier V."/>
            <person name="Ament-Velasquez S.L."/>
            <person name="Kruys A."/>
            <person name="Hutchinson M.I."/>
            <person name="Powell A.J."/>
            <person name="Barry K."/>
            <person name="Miller A.N."/>
            <person name="Grigoriev I.V."/>
            <person name="Debuchy R."/>
            <person name="Gladieux P."/>
            <person name="Thoren M.H."/>
            <person name="Johannesson H."/>
        </authorList>
    </citation>
    <scope>NUCLEOTIDE SEQUENCE</scope>
    <source>
        <strain evidence="2">CBS 307.81</strain>
    </source>
</reference>
<keyword evidence="1" id="KW-1133">Transmembrane helix</keyword>
<organism evidence="2 3">
    <name type="scientific">Cercophora samala</name>
    <dbReference type="NCBI Taxonomy" id="330535"/>
    <lineage>
        <taxon>Eukaryota</taxon>
        <taxon>Fungi</taxon>
        <taxon>Dikarya</taxon>
        <taxon>Ascomycota</taxon>
        <taxon>Pezizomycotina</taxon>
        <taxon>Sordariomycetes</taxon>
        <taxon>Sordariomycetidae</taxon>
        <taxon>Sordariales</taxon>
        <taxon>Lasiosphaeriaceae</taxon>
        <taxon>Cercophora</taxon>
    </lineage>
</organism>
<dbReference type="Proteomes" id="UP001174997">
    <property type="component" value="Unassembled WGS sequence"/>
</dbReference>
<keyword evidence="3" id="KW-1185">Reference proteome</keyword>
<dbReference type="EMBL" id="JAULSY010000033">
    <property type="protein sequence ID" value="KAK0670294.1"/>
    <property type="molecule type" value="Genomic_DNA"/>
</dbReference>
<proteinExistence type="predicted"/>
<dbReference type="AlphaFoldDB" id="A0AA39ZGK5"/>
<keyword evidence="1" id="KW-0472">Membrane</keyword>
<feature type="transmembrane region" description="Helical" evidence="1">
    <location>
        <begin position="115"/>
        <end position="135"/>
    </location>
</feature>
<accession>A0AA39ZGK5</accession>
<keyword evidence="1" id="KW-0812">Transmembrane</keyword>
<dbReference type="PANTHER" id="PTHR35043">
    <property type="entry name" value="TRANSCRIPTION FACTOR DOMAIN-CONTAINING PROTEIN"/>
    <property type="match status" value="1"/>
</dbReference>
<sequence>MNFWKLKHNSTTERENPIKFVQIFFEIQQGTIASILYGGIHFTARGFAFPTHVEAVLWKVSSITMMPTTHGVLLVMLARMFMDEFANLRVDPKRHRQEFGIIERTIRHATALGSWLSAFIAVLMLLAIATARVYILVESFISLRAVPLGVYYTPSWIQMMPHF</sequence>
<evidence type="ECO:0000313" key="3">
    <source>
        <dbReference type="Proteomes" id="UP001174997"/>
    </source>
</evidence>
<dbReference type="PANTHER" id="PTHR35043:SF7">
    <property type="entry name" value="TRANSCRIPTION FACTOR DOMAIN-CONTAINING PROTEIN"/>
    <property type="match status" value="1"/>
</dbReference>
<comment type="caution">
    <text evidence="2">The sequence shown here is derived from an EMBL/GenBank/DDBJ whole genome shotgun (WGS) entry which is preliminary data.</text>
</comment>
<gene>
    <name evidence="2" type="ORF">QBC41DRAFT_390026</name>
</gene>
<evidence type="ECO:0000256" key="1">
    <source>
        <dbReference type="SAM" id="Phobius"/>
    </source>
</evidence>
<name>A0AA39ZGK5_9PEZI</name>
<protein>
    <submittedName>
        <fullName evidence="2">Uncharacterized protein</fullName>
    </submittedName>
</protein>
<feature type="transmembrane region" description="Helical" evidence="1">
    <location>
        <begin position="56"/>
        <end position="82"/>
    </location>
</feature>